<name>A0A8C8SHX0_9SAUR</name>
<dbReference type="GO" id="GO:0005525">
    <property type="term" value="F:GTP binding"/>
    <property type="evidence" value="ECO:0007669"/>
    <property type="project" value="InterPro"/>
</dbReference>
<sequence>TFHILKQRLGSCTSEVNTKRRRALQIVLSKLKMEKHRSMKLGMRYLQEISLESLQKRIPQTLGDLPWNFLRKILALNGTARNTRLGQGALGDQASSEENGGQGEGGRILYHSNMDTGASLHPLDILCAVLLCSDSFLQQEILAKMSMCQFALPLLLPALDTPMCTLMLWAMRDIVRRWRPHSLPESRGFREESLVLIKMPTISFVRMGNCSFSKSQFLNELLSPSQQHHDFFIHRDMESGNIPREIADGLVEIAWYFPAGREDSDLFPEPVAITNLRGNIESHWLQFRFLSEISSAVFIVTESISEREYALLSSLQGSTSKYYFILNYEPEKRSETQEFLNKLAPVLKLSKQHVLEKETGTEKEEFMEKLCSVIGSIMKDHDKDMNVEAMAVTARELKIQFDEDCEECDRASNRVKEITAEIKDVGSYKKQLLKLQGDLWKNLSKVEIEMCKLKGQGDIPTEEYKSRLKERLLELRTQQNQCGLTDGLTKFIDGIGTLSQMEIHYFLKCMKFHLDCIARKNLPNLSELDETISDSPLGVEHFLRELGQFYEAEHSMVKEGKMVKIQRKFIHFPRLAADLMLEGCPMELMDGDVSNIPLQWVTDVLKELHTKLGGRSKMLVLTVLGVQSTGKSTLLNTMFGLQFAVSSGRCTRGAFMMLIKVSETFQQELGCDFILVIDTEGLKAPEVAKQEDNDNELATLVIGLSDITIVNMAKENITKVKDVLQIVVRAFLRMSETGHKPICQFVHQNLNDVSGHEKNMEEDRKHLLAQLNETTKTVAKMEKLDKEITFSDIMEYDPEKHNWYIPGLWHGNPAMAPANTGYSGSVCGLKKHLLKFVRQRSLKSTPKNIPQFIEWVKHL</sequence>
<organism evidence="4 5">
    <name type="scientific">Pelusios castaneus</name>
    <name type="common">West African mud turtle</name>
    <dbReference type="NCBI Taxonomy" id="367368"/>
    <lineage>
        <taxon>Eukaryota</taxon>
        <taxon>Metazoa</taxon>
        <taxon>Chordata</taxon>
        <taxon>Craniata</taxon>
        <taxon>Vertebrata</taxon>
        <taxon>Euteleostomi</taxon>
        <taxon>Archelosauria</taxon>
        <taxon>Testudinata</taxon>
        <taxon>Testudines</taxon>
        <taxon>Pleurodira</taxon>
        <taxon>Pelomedusidae</taxon>
        <taxon>Pelusios</taxon>
    </lineage>
</organism>
<dbReference type="Gene3D" id="3.40.50.300">
    <property type="entry name" value="P-loop containing nucleotide triphosphate hydrolases"/>
    <property type="match status" value="1"/>
</dbReference>
<dbReference type="InterPro" id="IPR027417">
    <property type="entry name" value="P-loop_NTPase"/>
</dbReference>
<dbReference type="InterPro" id="IPR057365">
    <property type="entry name" value="URGCP"/>
</dbReference>
<dbReference type="SUPFAM" id="SSF52540">
    <property type="entry name" value="P-loop containing nucleoside triphosphate hydrolases"/>
    <property type="match status" value="1"/>
</dbReference>
<keyword evidence="5" id="KW-1185">Reference proteome</keyword>
<dbReference type="Pfam" id="PF25496">
    <property type="entry name" value="URGCP"/>
    <property type="match status" value="1"/>
</dbReference>
<accession>A0A8C8SHX0</accession>
<reference evidence="4" key="1">
    <citation type="submission" date="2025-08" db="UniProtKB">
        <authorList>
            <consortium name="Ensembl"/>
        </authorList>
    </citation>
    <scope>IDENTIFICATION</scope>
</reference>
<dbReference type="InterPro" id="IPR030383">
    <property type="entry name" value="G_VLIG_dom"/>
</dbReference>
<dbReference type="PROSITE" id="PS51717">
    <property type="entry name" value="G_VLIG"/>
    <property type="match status" value="1"/>
</dbReference>
<evidence type="ECO:0000259" key="3">
    <source>
        <dbReference type="PROSITE" id="PS51717"/>
    </source>
</evidence>
<proteinExistence type="inferred from homology"/>
<comment type="similarity">
    <text evidence="1">Belongs to the TRAFAC class dynamin-like GTPase superfamily. Very large inducible GTPase (VLIG) family.</text>
</comment>
<feature type="region of interest" description="Disordered" evidence="2">
    <location>
        <begin position="87"/>
        <end position="107"/>
    </location>
</feature>
<evidence type="ECO:0000313" key="4">
    <source>
        <dbReference type="Ensembl" id="ENSPCEP00000019164.1"/>
    </source>
</evidence>
<dbReference type="Pfam" id="PF25683">
    <property type="entry name" value="URGCP_GTPase"/>
    <property type="match status" value="1"/>
</dbReference>
<dbReference type="Ensembl" id="ENSPCET00000019815.1">
    <property type="protein sequence ID" value="ENSPCEP00000019164.1"/>
    <property type="gene ID" value="ENSPCEG00000014902.1"/>
</dbReference>
<dbReference type="AlphaFoldDB" id="A0A8C8SHX0"/>
<dbReference type="PANTHER" id="PTHR14819">
    <property type="entry name" value="GTP-BINDING"/>
    <property type="match status" value="1"/>
</dbReference>
<evidence type="ECO:0000313" key="5">
    <source>
        <dbReference type="Proteomes" id="UP000694393"/>
    </source>
</evidence>
<evidence type="ECO:0000256" key="2">
    <source>
        <dbReference type="SAM" id="MobiDB-lite"/>
    </source>
</evidence>
<dbReference type="InterPro" id="IPR052986">
    <property type="entry name" value="VLIG_GTPase"/>
</dbReference>
<evidence type="ECO:0000256" key="1">
    <source>
        <dbReference type="ARBA" id="ARBA00006828"/>
    </source>
</evidence>
<protein>
    <recommendedName>
        <fullName evidence="3">VLIG-type G domain-containing protein</fullName>
    </recommendedName>
</protein>
<dbReference type="PANTHER" id="PTHR14819:SF9">
    <property type="entry name" value="UP-REGULATOR OF CELL PROLIFERATION-LIKE"/>
    <property type="match status" value="1"/>
</dbReference>
<reference evidence="4" key="2">
    <citation type="submission" date="2025-09" db="UniProtKB">
        <authorList>
            <consortium name="Ensembl"/>
        </authorList>
    </citation>
    <scope>IDENTIFICATION</scope>
</reference>
<feature type="domain" description="VLIG-type G" evidence="3">
    <location>
        <begin position="615"/>
        <end position="857"/>
    </location>
</feature>
<dbReference type="Proteomes" id="UP000694393">
    <property type="component" value="Unplaced"/>
</dbReference>